<dbReference type="PANTHER" id="PTHR31302:SF0">
    <property type="entry name" value="TRANSMEMBRANE PROTEIN WITH METALLOPHOSPHOESTERASE DOMAIN"/>
    <property type="match status" value="1"/>
</dbReference>
<evidence type="ECO:0000259" key="2">
    <source>
        <dbReference type="Pfam" id="PF00149"/>
    </source>
</evidence>
<organism evidence="3 4">
    <name type="scientific">Lymnaea stagnalis</name>
    <name type="common">Great pond snail</name>
    <name type="synonym">Helix stagnalis</name>
    <dbReference type="NCBI Taxonomy" id="6523"/>
    <lineage>
        <taxon>Eukaryota</taxon>
        <taxon>Metazoa</taxon>
        <taxon>Spiralia</taxon>
        <taxon>Lophotrochozoa</taxon>
        <taxon>Mollusca</taxon>
        <taxon>Gastropoda</taxon>
        <taxon>Heterobranchia</taxon>
        <taxon>Euthyneura</taxon>
        <taxon>Panpulmonata</taxon>
        <taxon>Hygrophila</taxon>
        <taxon>Lymnaeoidea</taxon>
        <taxon>Lymnaeidae</taxon>
        <taxon>Lymnaea</taxon>
    </lineage>
</organism>
<dbReference type="Pfam" id="PF00149">
    <property type="entry name" value="Metallophos"/>
    <property type="match status" value="1"/>
</dbReference>
<feature type="transmembrane region" description="Helical" evidence="1">
    <location>
        <begin position="202"/>
        <end position="219"/>
    </location>
</feature>
<dbReference type="Gene3D" id="3.60.21.10">
    <property type="match status" value="1"/>
</dbReference>
<feature type="transmembrane region" description="Helical" evidence="1">
    <location>
        <begin position="39"/>
        <end position="59"/>
    </location>
</feature>
<dbReference type="InterPro" id="IPR029052">
    <property type="entry name" value="Metallo-depent_PP-like"/>
</dbReference>
<dbReference type="PANTHER" id="PTHR31302">
    <property type="entry name" value="TRANSMEMBRANE PROTEIN WITH METALLOPHOSPHOESTERASE DOMAIN-RELATED"/>
    <property type="match status" value="1"/>
</dbReference>
<keyword evidence="1" id="KW-0472">Membrane</keyword>
<dbReference type="InterPro" id="IPR051158">
    <property type="entry name" value="Metallophosphoesterase_sf"/>
</dbReference>
<name>A0AAV2IHF4_LYMST</name>
<reference evidence="3 4" key="1">
    <citation type="submission" date="2024-04" db="EMBL/GenBank/DDBJ databases">
        <authorList>
            <consortium name="Genoscope - CEA"/>
            <person name="William W."/>
        </authorList>
    </citation>
    <scope>NUCLEOTIDE SEQUENCE [LARGE SCALE GENOMIC DNA]</scope>
</reference>
<evidence type="ECO:0000313" key="3">
    <source>
        <dbReference type="EMBL" id="CAL1546464.1"/>
    </source>
</evidence>
<dbReference type="EMBL" id="CAXITT010000812">
    <property type="protein sequence ID" value="CAL1546464.1"/>
    <property type="molecule type" value="Genomic_DNA"/>
</dbReference>
<keyword evidence="4" id="KW-1185">Reference proteome</keyword>
<evidence type="ECO:0000256" key="1">
    <source>
        <dbReference type="SAM" id="Phobius"/>
    </source>
</evidence>
<accession>A0AAV2IHF4</accession>
<keyword evidence="1" id="KW-1133">Transmembrane helix</keyword>
<comment type="caution">
    <text evidence="3">The sequence shown here is derived from an EMBL/GenBank/DDBJ whole genome shotgun (WGS) entry which is preliminary data.</text>
</comment>
<protein>
    <recommendedName>
        <fullName evidence="2">Calcineurin-like phosphoesterase domain-containing protein</fullName>
    </recommendedName>
</protein>
<gene>
    <name evidence="3" type="ORF">GSLYS_00019841001</name>
</gene>
<feature type="transmembrane region" description="Helical" evidence="1">
    <location>
        <begin position="155"/>
        <end position="181"/>
    </location>
</feature>
<dbReference type="Proteomes" id="UP001497497">
    <property type="component" value="Unassembled WGS sequence"/>
</dbReference>
<sequence length="481" mass="52838">MAYSTSKKLLIGLGIICAVVCGQIIILSQSSFQTKAIVMRANFVVIMETVIFLFSFLIWRTTAYIFDASYLHESFASNSNGNGDLTSAGLFGRGQLRKKSKNSDIDLSTFDRRETASSSTLSISFLWKLILLFYLGVCHVSYFTNLFLISKDPHWFSMLTYACLGSFIQLNTGLLMFKSLSYILKLSSRHIHINCQLTRKKVAVFSLVYMLCASSLGLYKASQPPVVSNVEISIHNLPKNLEGLSIVQLSDIHLGPTVGFVKLEKIVEIVNGIKPDIVVLTGDLVDSSVQRLGGAATPLGSVRSKYGNFFATGNHEYYTGDVDNWFQVISSLGFTVLHNSHVVIPSQVSETEGQICLAGTDDVQADKIGYGDHKFDLGSAVGSCSQERPVILLAHQPAAAKIALDSKYRIDLVLSGHTHGGQIFPMIIGAYLLNPFYAGLYEYGGKGRYVYVSQGTQYWGIPMRIATSMEVTRIVLHASIP</sequence>
<evidence type="ECO:0000313" key="4">
    <source>
        <dbReference type="Proteomes" id="UP001497497"/>
    </source>
</evidence>
<proteinExistence type="predicted"/>
<dbReference type="AlphaFoldDB" id="A0AAV2IHF4"/>
<dbReference type="GO" id="GO:0016787">
    <property type="term" value="F:hydrolase activity"/>
    <property type="evidence" value="ECO:0007669"/>
    <property type="project" value="InterPro"/>
</dbReference>
<dbReference type="InterPro" id="IPR004843">
    <property type="entry name" value="Calcineurin-like_PHP"/>
</dbReference>
<feature type="transmembrane region" description="Helical" evidence="1">
    <location>
        <begin position="125"/>
        <end position="149"/>
    </location>
</feature>
<dbReference type="SUPFAM" id="SSF56300">
    <property type="entry name" value="Metallo-dependent phosphatases"/>
    <property type="match status" value="1"/>
</dbReference>
<keyword evidence="1" id="KW-0812">Transmembrane</keyword>
<dbReference type="CDD" id="cd07385">
    <property type="entry name" value="MPP_YkuE_C"/>
    <property type="match status" value="1"/>
</dbReference>
<feature type="transmembrane region" description="Helical" evidence="1">
    <location>
        <begin position="9"/>
        <end position="27"/>
    </location>
</feature>
<feature type="domain" description="Calcineurin-like phosphoesterase" evidence="2">
    <location>
        <begin position="245"/>
        <end position="420"/>
    </location>
</feature>